<dbReference type="AlphaFoldDB" id="A0A1M6TRX0"/>
<evidence type="ECO:0000313" key="4">
    <source>
        <dbReference type="Proteomes" id="UP000184120"/>
    </source>
</evidence>
<dbReference type="EMBL" id="FRBH01000002">
    <property type="protein sequence ID" value="SHK59721.1"/>
    <property type="molecule type" value="Genomic_DNA"/>
</dbReference>
<reference evidence="4" key="3">
    <citation type="submission" date="2016-11" db="EMBL/GenBank/DDBJ databases">
        <authorList>
            <person name="Varghese N."/>
            <person name="Submissions S."/>
        </authorList>
    </citation>
    <scope>NUCLEOTIDE SEQUENCE [LARGE SCALE GENOMIC DNA]</scope>
    <source>
        <strain evidence="4">DSM 27989</strain>
    </source>
</reference>
<sequence>MNIYFKNQFNNLMVHLEKLKQKGVMSYNRNKLIEKISEIDIYTEKPFDELNLDFLFNYKIFPDNILISKNEWNVENREMRIGDTIVQQAFFPPIKNFSQKIIFGVRINEILNKENKKGFSYETIEGHAEKGISIFTVENEAGKIKFKIHTFSEPGNFLSKIVGSLITIPYQKYCTKKALESVKEQIEKQ</sequence>
<dbReference type="Pfam" id="PF09348">
    <property type="entry name" value="DUF1990"/>
    <property type="match status" value="1"/>
</dbReference>
<dbReference type="EMBL" id="BMFL01000014">
    <property type="protein sequence ID" value="GGF04152.1"/>
    <property type="molecule type" value="Genomic_DNA"/>
</dbReference>
<keyword evidence="5" id="KW-1185">Reference proteome</keyword>
<evidence type="ECO:0000313" key="3">
    <source>
        <dbReference type="EMBL" id="SHK59721.1"/>
    </source>
</evidence>
<proteinExistence type="predicted"/>
<evidence type="ECO:0000313" key="5">
    <source>
        <dbReference type="Proteomes" id="UP000650994"/>
    </source>
</evidence>
<evidence type="ECO:0000313" key="2">
    <source>
        <dbReference type="EMBL" id="GGF04152.1"/>
    </source>
</evidence>
<organism evidence="3 4">
    <name type="scientific">Chishuiella changwenlii</name>
    <dbReference type="NCBI Taxonomy" id="1434701"/>
    <lineage>
        <taxon>Bacteria</taxon>
        <taxon>Pseudomonadati</taxon>
        <taxon>Bacteroidota</taxon>
        <taxon>Flavobacteriia</taxon>
        <taxon>Flavobacteriales</taxon>
        <taxon>Weeksellaceae</taxon>
        <taxon>Chishuiella</taxon>
    </lineage>
</organism>
<evidence type="ECO:0000259" key="1">
    <source>
        <dbReference type="Pfam" id="PF09348"/>
    </source>
</evidence>
<reference evidence="5" key="4">
    <citation type="journal article" date="2019" name="Int. J. Syst. Evol. Microbiol.">
        <title>The Global Catalogue of Microorganisms (GCM) 10K type strain sequencing project: providing services to taxonomists for standard genome sequencing and annotation.</title>
        <authorList>
            <consortium name="The Broad Institute Genomics Platform"/>
            <consortium name="The Broad Institute Genome Sequencing Center for Infectious Disease"/>
            <person name="Wu L."/>
            <person name="Ma J."/>
        </authorList>
    </citation>
    <scope>NUCLEOTIDE SEQUENCE [LARGE SCALE GENOMIC DNA]</scope>
    <source>
        <strain evidence="5">CGMCC 1.12707</strain>
    </source>
</reference>
<reference evidence="2" key="5">
    <citation type="submission" date="2024-05" db="EMBL/GenBank/DDBJ databases">
        <authorList>
            <person name="Sun Q."/>
            <person name="Zhou Y."/>
        </authorList>
    </citation>
    <scope>NUCLEOTIDE SEQUENCE</scope>
    <source>
        <strain evidence="2">CGMCC 1.12707</strain>
    </source>
</reference>
<dbReference type="STRING" id="1434701.SAMN05443634_10267"/>
<reference evidence="2" key="1">
    <citation type="journal article" date="2014" name="Int. J. Syst. Evol. Microbiol.">
        <title>Complete genome of a new Firmicutes species belonging to the dominant human colonic microbiota ('Ruminococcus bicirculans') reveals two chromosomes and a selective capacity to utilize plant glucans.</title>
        <authorList>
            <consortium name="NISC Comparative Sequencing Program"/>
            <person name="Wegmann U."/>
            <person name="Louis P."/>
            <person name="Goesmann A."/>
            <person name="Henrissat B."/>
            <person name="Duncan S.H."/>
            <person name="Flint H.J."/>
        </authorList>
    </citation>
    <scope>NUCLEOTIDE SEQUENCE</scope>
    <source>
        <strain evidence="2">CGMCC 1.12707</strain>
    </source>
</reference>
<feature type="domain" description="DUF1990" evidence="1">
    <location>
        <begin position="100"/>
        <end position="178"/>
    </location>
</feature>
<dbReference type="InterPro" id="IPR018960">
    <property type="entry name" value="DUF1990"/>
</dbReference>
<protein>
    <recommendedName>
        <fullName evidence="1">DUF1990 domain-containing protein</fullName>
    </recommendedName>
</protein>
<reference evidence="3" key="2">
    <citation type="submission" date="2016-11" db="EMBL/GenBank/DDBJ databases">
        <authorList>
            <person name="Jaros S."/>
            <person name="Januszkiewicz K."/>
            <person name="Wedrychowicz H."/>
        </authorList>
    </citation>
    <scope>NUCLEOTIDE SEQUENCE [LARGE SCALE GENOMIC DNA]</scope>
    <source>
        <strain evidence="3">DSM 27989</strain>
    </source>
</reference>
<dbReference type="RefSeq" id="WP_221405183.1">
    <property type="nucleotide sequence ID" value="NZ_BMFL01000014.1"/>
</dbReference>
<name>A0A1M6TRX0_9FLAO</name>
<gene>
    <name evidence="2" type="ORF">GCM10010984_21840</name>
    <name evidence="3" type="ORF">SAMN05443634_10267</name>
</gene>
<dbReference type="Proteomes" id="UP000650994">
    <property type="component" value="Unassembled WGS sequence"/>
</dbReference>
<accession>A0A1M6TRX0</accession>
<dbReference type="Proteomes" id="UP000184120">
    <property type="component" value="Unassembled WGS sequence"/>
</dbReference>